<reference evidence="2 3" key="1">
    <citation type="journal article" date="2020" name="Antonie Van Leeuwenhoek">
        <title>Rhodopirellula heiligendammensis sp. nov., Rhodopirellula pilleata sp. nov., and Rhodopirellula solitaria sp. nov. isolated from natural or artificial marine surfaces in Northern Germany and California, USA, and emended description of the genus Rhodopirellula.</title>
        <authorList>
            <person name="Kallscheuer N."/>
            <person name="Wiegand S."/>
            <person name="Jogler M."/>
            <person name="Boedeker C."/>
            <person name="Peeters S.H."/>
            <person name="Rast P."/>
            <person name="Heuer A."/>
            <person name="Jetten M.S.M."/>
            <person name="Rohde M."/>
            <person name="Jogler C."/>
        </authorList>
    </citation>
    <scope>NUCLEOTIDE SEQUENCE [LARGE SCALE GENOMIC DNA]</scope>
    <source>
        <strain evidence="2 3">Poly21</strain>
    </source>
</reference>
<protein>
    <submittedName>
        <fullName evidence="2">Uncharacterized protein</fullName>
    </submittedName>
</protein>
<keyword evidence="3" id="KW-1185">Reference proteome</keyword>
<organism evidence="2 3">
    <name type="scientific">Allorhodopirellula heiligendammensis</name>
    <dbReference type="NCBI Taxonomy" id="2714739"/>
    <lineage>
        <taxon>Bacteria</taxon>
        <taxon>Pseudomonadati</taxon>
        <taxon>Planctomycetota</taxon>
        <taxon>Planctomycetia</taxon>
        <taxon>Pirellulales</taxon>
        <taxon>Pirellulaceae</taxon>
        <taxon>Allorhodopirellula</taxon>
    </lineage>
</organism>
<accession>A0A5C6B0C1</accession>
<evidence type="ECO:0000313" key="3">
    <source>
        <dbReference type="Proteomes" id="UP000319908"/>
    </source>
</evidence>
<dbReference type="AlphaFoldDB" id="A0A5C6B0C1"/>
<evidence type="ECO:0000313" key="2">
    <source>
        <dbReference type="EMBL" id="TWU05348.1"/>
    </source>
</evidence>
<dbReference type="EMBL" id="SJPU01000025">
    <property type="protein sequence ID" value="TWU05348.1"/>
    <property type="molecule type" value="Genomic_DNA"/>
</dbReference>
<feature type="region of interest" description="Disordered" evidence="1">
    <location>
        <begin position="40"/>
        <end position="70"/>
    </location>
</feature>
<evidence type="ECO:0000256" key="1">
    <source>
        <dbReference type="SAM" id="MobiDB-lite"/>
    </source>
</evidence>
<sequence length="106" mass="11990">MERFASDPDRRCCLRSEAKPENVFKIRILTLRFKNLSGRVEDARREVNPSRVSPRLPFRNQDPDRLDHPASLPQGVLSPFLLTGGLAPARITHESVRQGCRIGNNA</sequence>
<proteinExistence type="predicted"/>
<name>A0A5C6B0C1_9BACT</name>
<dbReference type="Proteomes" id="UP000319908">
    <property type="component" value="Unassembled WGS sequence"/>
</dbReference>
<comment type="caution">
    <text evidence="2">The sequence shown here is derived from an EMBL/GenBank/DDBJ whole genome shotgun (WGS) entry which is preliminary data.</text>
</comment>
<gene>
    <name evidence="2" type="ORF">Poly21_57430</name>
</gene>